<reference evidence="1 2" key="1">
    <citation type="submission" date="2024-10" db="EMBL/GenBank/DDBJ databases">
        <title>The Natural Products Discovery Center: Release of the First 8490 Sequenced Strains for Exploring Actinobacteria Biosynthetic Diversity.</title>
        <authorList>
            <person name="Kalkreuter E."/>
            <person name="Kautsar S.A."/>
            <person name="Yang D."/>
            <person name="Bader C.D."/>
            <person name="Teijaro C.N."/>
            <person name="Fluegel L."/>
            <person name="Davis C.M."/>
            <person name="Simpson J.R."/>
            <person name="Lauterbach L."/>
            <person name="Steele A.D."/>
            <person name="Gui C."/>
            <person name="Meng S."/>
            <person name="Li G."/>
            <person name="Viehrig K."/>
            <person name="Ye F."/>
            <person name="Su P."/>
            <person name="Kiefer A.F."/>
            <person name="Nichols A."/>
            <person name="Cepeda A.J."/>
            <person name="Yan W."/>
            <person name="Fan B."/>
            <person name="Jiang Y."/>
            <person name="Adhikari A."/>
            <person name="Zheng C.-J."/>
            <person name="Schuster L."/>
            <person name="Cowan T.M."/>
            <person name="Smanski M.J."/>
            <person name="Chevrette M.G."/>
            <person name="De Carvalho L.P.S."/>
            <person name="Shen B."/>
        </authorList>
    </citation>
    <scope>NUCLEOTIDE SEQUENCE [LARGE SCALE GENOMIC DNA]</scope>
    <source>
        <strain evidence="1 2">NPDC002593</strain>
    </source>
</reference>
<protein>
    <submittedName>
        <fullName evidence="1">Uncharacterized protein</fullName>
    </submittedName>
</protein>
<evidence type="ECO:0000313" key="1">
    <source>
        <dbReference type="EMBL" id="MFF3572246.1"/>
    </source>
</evidence>
<dbReference type="RefSeq" id="WP_387405928.1">
    <property type="nucleotide sequence ID" value="NZ_JBIAQY010000012.1"/>
</dbReference>
<organism evidence="1 2">
    <name type="scientific">Nocardia jiangxiensis</name>
    <dbReference type="NCBI Taxonomy" id="282685"/>
    <lineage>
        <taxon>Bacteria</taxon>
        <taxon>Bacillati</taxon>
        <taxon>Actinomycetota</taxon>
        <taxon>Actinomycetes</taxon>
        <taxon>Mycobacteriales</taxon>
        <taxon>Nocardiaceae</taxon>
        <taxon>Nocardia</taxon>
    </lineage>
</organism>
<name>A0ABW6S7I0_9NOCA</name>
<gene>
    <name evidence="1" type="ORF">ACFYXQ_31170</name>
</gene>
<proteinExistence type="predicted"/>
<dbReference type="Proteomes" id="UP001601992">
    <property type="component" value="Unassembled WGS sequence"/>
</dbReference>
<accession>A0ABW6S7I0</accession>
<evidence type="ECO:0000313" key="2">
    <source>
        <dbReference type="Proteomes" id="UP001601992"/>
    </source>
</evidence>
<sequence>MIFQRGDKPSAPQRIEPPFVLLHHEILSAFASVPDRVLVEIVDTILLPSCADRPKQPAIVPTAVSIPHARVADAHVPWPDSWREQIERDSIPVDDDVYEIHYGTEAHQDTLV</sequence>
<comment type="caution">
    <text evidence="1">The sequence shown here is derived from an EMBL/GenBank/DDBJ whole genome shotgun (WGS) entry which is preliminary data.</text>
</comment>
<dbReference type="EMBL" id="JBIAQY010000012">
    <property type="protein sequence ID" value="MFF3572246.1"/>
    <property type="molecule type" value="Genomic_DNA"/>
</dbReference>
<keyword evidence="2" id="KW-1185">Reference proteome</keyword>